<protein>
    <submittedName>
        <fullName evidence="1">Haloacid dehalogenase-like hydrolase</fullName>
    </submittedName>
</protein>
<reference evidence="1 2" key="1">
    <citation type="submission" date="2020-08" db="EMBL/GenBank/DDBJ databases">
        <title>Genome public.</title>
        <authorList>
            <person name="Liu C."/>
            <person name="Sun Q."/>
        </authorList>
    </citation>
    <scope>NUCLEOTIDE SEQUENCE [LARGE SCALE GENOMIC DNA]</scope>
    <source>
        <strain evidence="1 2">BX2</strain>
    </source>
</reference>
<dbReference type="Gene3D" id="1.20.1440.100">
    <property type="entry name" value="SG protein - dephosphorylation function"/>
    <property type="match status" value="1"/>
</dbReference>
<dbReference type="Gene3D" id="3.40.50.1000">
    <property type="entry name" value="HAD superfamily/HAD-like"/>
    <property type="match status" value="1"/>
</dbReference>
<dbReference type="Proteomes" id="UP000644010">
    <property type="component" value="Unassembled WGS sequence"/>
</dbReference>
<dbReference type="SUPFAM" id="SSF56784">
    <property type="entry name" value="HAD-like"/>
    <property type="match status" value="1"/>
</dbReference>
<proteinExistence type="predicted"/>
<evidence type="ECO:0000313" key="2">
    <source>
        <dbReference type="Proteomes" id="UP000644010"/>
    </source>
</evidence>
<organism evidence="1 2">
    <name type="scientific">Parabacteroides segnis</name>
    <dbReference type="NCBI Taxonomy" id="2763058"/>
    <lineage>
        <taxon>Bacteria</taxon>
        <taxon>Pseudomonadati</taxon>
        <taxon>Bacteroidota</taxon>
        <taxon>Bacteroidia</taxon>
        <taxon>Bacteroidales</taxon>
        <taxon>Tannerellaceae</taxon>
        <taxon>Parabacteroides</taxon>
    </lineage>
</organism>
<name>A0ABR7E6Q3_9BACT</name>
<gene>
    <name evidence="1" type="ORF">H8S77_18090</name>
</gene>
<comment type="caution">
    <text evidence="1">The sequence shown here is derived from an EMBL/GenBank/DDBJ whole genome shotgun (WGS) entry which is preliminary data.</text>
</comment>
<dbReference type="RefSeq" id="WP_186960601.1">
    <property type="nucleotide sequence ID" value="NZ_JACOOI010000022.1"/>
</dbReference>
<dbReference type="Pfam" id="PF12710">
    <property type="entry name" value="HAD"/>
    <property type="match status" value="1"/>
</dbReference>
<dbReference type="InterPro" id="IPR023214">
    <property type="entry name" value="HAD_sf"/>
</dbReference>
<dbReference type="EMBL" id="JACOOI010000022">
    <property type="protein sequence ID" value="MBC5644794.1"/>
    <property type="molecule type" value="Genomic_DNA"/>
</dbReference>
<dbReference type="InterPro" id="IPR036412">
    <property type="entry name" value="HAD-like_sf"/>
</dbReference>
<accession>A0ABR7E6Q3</accession>
<evidence type="ECO:0000313" key="1">
    <source>
        <dbReference type="EMBL" id="MBC5644794.1"/>
    </source>
</evidence>
<dbReference type="NCBIfam" id="TIGR01488">
    <property type="entry name" value="HAD-SF-IB"/>
    <property type="match status" value="1"/>
</dbReference>
<keyword evidence="2" id="KW-1185">Reference proteome</keyword>
<sequence length="225" mass="26630">MLYREKVAFFDFCETLVDFQTADAFCDYVRERTKKTKMFKIEKNIILLKKIYLLPILQKLFRKYGSIEKKLKAYELKGFNYSDLDEYAKKYYETRIKPHFIKELTNELVRLKEEGYTVGIVSGGYGIYLKYFVQDFNLDFLLSSNIKIENNICTGFLDGLDCMNERKIQYINKLFPSKPTYSIAFSDSLSDIPLLQYATDGVVVSRNKHQNWVDNNKFKELIWTC</sequence>